<protein>
    <recommendedName>
        <fullName evidence="4">AAA family ATPase</fullName>
    </recommendedName>
</protein>
<dbReference type="EMBL" id="LQPZ01000044">
    <property type="protein sequence ID" value="ORX00200.1"/>
    <property type="molecule type" value="Genomic_DNA"/>
</dbReference>
<dbReference type="AlphaFoldDB" id="A0A1X2EFP6"/>
<dbReference type="InterPro" id="IPR052732">
    <property type="entry name" value="Cell-binding_unc_protein"/>
</dbReference>
<sequence length="484" mass="53133">MHETHSGIVVLVGDRAYKAKKPVTTDFLDFATPEKREQVCLREVELNRRLSPRSYLGVAHLSGPGDGPAEPVIVMRRHPDSARLAAKVRAGEPVDDVLDAIAGILARFHTAAKRGPVIDEQGTVAAVRRRWHANIRELAPFRSDLVDPALLGEIELLADRYLDGRTALFEQRIADRRIVDGHGDLLTDDIFCLPEGIEILDCLEFDDALRHVDAIDDIAFLAMDLEFLGRRDLAEVLLARYRHHADDPAPESLVDFYIAYRALVRAKTDCVRFGQGHAESRAAAHTHLAMAVDHLRSSAVRLALVGGGPGTGKTTVAGLLAERVDARVISTDEVRKELVRRGRIGGEPGTRDAGLYRADQVNAVYEEMLRRARALLERGRPVILDGTWRDPDRREQARAVAGETRASLIELCCTAAAEVAARRVGNRSADHPSDATAELARQWGTDAEDWPQAHRIDTGGPVQDAVAAAESRWRGAEPASRRGG</sequence>
<reference evidence="2 3" key="1">
    <citation type="submission" date="2016-01" db="EMBL/GenBank/DDBJ databases">
        <title>The new phylogeny of the genus Mycobacterium.</title>
        <authorList>
            <person name="Tarcisio F."/>
            <person name="Conor M."/>
            <person name="Antonella G."/>
            <person name="Elisabetta G."/>
            <person name="Giulia F.S."/>
            <person name="Sara T."/>
            <person name="Anna F."/>
            <person name="Clotilde B."/>
            <person name="Roberto B."/>
            <person name="Veronica D.S."/>
            <person name="Fabio R."/>
            <person name="Monica P."/>
            <person name="Olivier J."/>
            <person name="Enrico T."/>
            <person name="Nicola S."/>
        </authorList>
    </citation>
    <scope>NUCLEOTIDE SEQUENCE [LARGE SCALE GENOMIC DNA]</scope>
    <source>
        <strain evidence="2 3">DSM 44153</strain>
    </source>
</reference>
<feature type="region of interest" description="Disordered" evidence="1">
    <location>
        <begin position="451"/>
        <end position="484"/>
    </location>
</feature>
<dbReference type="Gene3D" id="3.40.50.300">
    <property type="entry name" value="P-loop containing nucleotide triphosphate hydrolases"/>
    <property type="match status" value="1"/>
</dbReference>
<name>A0A1X2EFP6_9MYCO</name>
<dbReference type="InterPro" id="IPR011009">
    <property type="entry name" value="Kinase-like_dom_sf"/>
</dbReference>
<dbReference type="Proteomes" id="UP000193090">
    <property type="component" value="Unassembled WGS sequence"/>
</dbReference>
<dbReference type="SUPFAM" id="SSF56112">
    <property type="entry name" value="Protein kinase-like (PK-like)"/>
    <property type="match status" value="1"/>
</dbReference>
<dbReference type="SUPFAM" id="SSF52540">
    <property type="entry name" value="P-loop containing nucleoside triphosphate hydrolases"/>
    <property type="match status" value="1"/>
</dbReference>
<evidence type="ECO:0000313" key="2">
    <source>
        <dbReference type="EMBL" id="ORX00200.1"/>
    </source>
</evidence>
<dbReference type="PANTHER" id="PTHR43883:SF1">
    <property type="entry name" value="GLUCONOKINASE"/>
    <property type="match status" value="1"/>
</dbReference>
<evidence type="ECO:0000313" key="3">
    <source>
        <dbReference type="Proteomes" id="UP000193090"/>
    </source>
</evidence>
<dbReference type="STRING" id="1798.AWC30_15935"/>
<dbReference type="Pfam" id="PF13671">
    <property type="entry name" value="AAA_33"/>
    <property type="match status" value="1"/>
</dbReference>
<dbReference type="PANTHER" id="PTHR43883">
    <property type="entry name" value="SLR0207 PROTEIN"/>
    <property type="match status" value="1"/>
</dbReference>
<organism evidence="2 3">
    <name type="scientific">Mycolicibacillus trivialis</name>
    <dbReference type="NCBI Taxonomy" id="1798"/>
    <lineage>
        <taxon>Bacteria</taxon>
        <taxon>Bacillati</taxon>
        <taxon>Actinomycetota</taxon>
        <taxon>Actinomycetes</taxon>
        <taxon>Mycobacteriales</taxon>
        <taxon>Mycobacteriaceae</taxon>
        <taxon>Mycolicibacillus</taxon>
    </lineage>
</organism>
<keyword evidence="3" id="KW-1185">Reference proteome</keyword>
<comment type="caution">
    <text evidence="2">The sequence shown here is derived from an EMBL/GenBank/DDBJ whole genome shotgun (WGS) entry which is preliminary data.</text>
</comment>
<gene>
    <name evidence="2" type="ORF">AWC30_15935</name>
</gene>
<dbReference type="InterPro" id="IPR027417">
    <property type="entry name" value="P-loop_NTPase"/>
</dbReference>
<evidence type="ECO:0008006" key="4">
    <source>
        <dbReference type="Google" id="ProtNLM"/>
    </source>
</evidence>
<accession>A0A1X2EFP6</accession>
<evidence type="ECO:0000256" key="1">
    <source>
        <dbReference type="SAM" id="MobiDB-lite"/>
    </source>
</evidence>
<proteinExistence type="predicted"/>